<dbReference type="OrthoDB" id="3035232at2"/>
<dbReference type="InterPro" id="IPR005094">
    <property type="entry name" value="Endonuclease_MobA/VirD2"/>
</dbReference>
<evidence type="ECO:0000259" key="1">
    <source>
        <dbReference type="Pfam" id="PF03432"/>
    </source>
</evidence>
<dbReference type="Pfam" id="PF03432">
    <property type="entry name" value="Relaxase"/>
    <property type="match status" value="1"/>
</dbReference>
<keyword evidence="3" id="KW-1185">Reference proteome</keyword>
<gene>
    <name evidence="2" type="ORF">C1638_022020</name>
</gene>
<dbReference type="Proteomes" id="UP000236182">
    <property type="component" value="Unassembled WGS sequence"/>
</dbReference>
<protein>
    <recommendedName>
        <fullName evidence="1">MobA/VirD2-like nuclease domain-containing protein</fullName>
    </recommendedName>
</protein>
<sequence>MVSKAKSIKGSSASVSYIQSDKELGDALELDRNGIVSDDPNEIMDEFRFMQEANEKCQKNTISIVISPSDEKKFTPSELRDIGRKHLKGLGLDKNQYLMTLHQSTGKPHIHIIANRINEKGVAVKDNFISLKSQTISENMAKERGLLTSKDVKKINDITRQPIKNEIKQAHQFAISNSKTFDNYKDLMFSKGIIIKPTINKNNQLQGFRMVHQQSGLDFKASQIGKNFGVKNLVENQIKMPNLSPPLQQFAINVAKFLVRSISQGAGIGY</sequence>
<organism evidence="2 3">
    <name type="scientific">Chryseobacterium oncorhynchi</name>
    <dbReference type="NCBI Taxonomy" id="741074"/>
    <lineage>
        <taxon>Bacteria</taxon>
        <taxon>Pseudomonadati</taxon>
        <taxon>Bacteroidota</taxon>
        <taxon>Flavobacteriia</taxon>
        <taxon>Flavobacteriales</taxon>
        <taxon>Weeksellaceae</taxon>
        <taxon>Chryseobacterium group</taxon>
        <taxon>Chryseobacterium</taxon>
    </lineage>
</organism>
<dbReference type="AlphaFoldDB" id="A0A316WCK1"/>
<evidence type="ECO:0000313" key="3">
    <source>
        <dbReference type="Proteomes" id="UP000236182"/>
    </source>
</evidence>
<dbReference type="RefSeq" id="WP_109624084.1">
    <property type="nucleotide sequence ID" value="NZ_PPEI02000018.1"/>
</dbReference>
<proteinExistence type="predicted"/>
<feature type="domain" description="MobA/VirD2-like nuclease" evidence="1">
    <location>
        <begin position="17"/>
        <end position="146"/>
    </location>
</feature>
<comment type="caution">
    <text evidence="2">The sequence shown here is derived from an EMBL/GenBank/DDBJ whole genome shotgun (WGS) entry which is preliminary data.</text>
</comment>
<evidence type="ECO:0000313" key="2">
    <source>
        <dbReference type="EMBL" id="PWN59131.1"/>
    </source>
</evidence>
<dbReference type="EMBL" id="PPEI02000018">
    <property type="protein sequence ID" value="PWN59131.1"/>
    <property type="molecule type" value="Genomic_DNA"/>
</dbReference>
<reference evidence="2" key="1">
    <citation type="submission" date="2018-04" db="EMBL/GenBank/DDBJ databases">
        <title>Draft Genome Sequences of Chryseobacterium lactis NCTC11390T isolated from milk, Chryseobacterium oncorhynchi 701B-08T from rainbow trout, and Chryseobacterium viscerum 687B-08T from diseased fish.</title>
        <authorList>
            <person name="Jeong J.-J."/>
            <person name="Lee Y.J."/>
            <person name="Pathiraja D."/>
            <person name="Park B."/>
            <person name="Choi I.-G."/>
            <person name="Kim K.D."/>
        </authorList>
    </citation>
    <scope>NUCLEOTIDE SEQUENCE [LARGE SCALE GENOMIC DNA]</scope>
    <source>
        <strain evidence="2">701B-08</strain>
    </source>
</reference>
<name>A0A316WCK1_9FLAO</name>
<accession>A0A316WCK1</accession>